<accession>A0A0M3IG95</accession>
<dbReference type="Proteomes" id="UP000036681">
    <property type="component" value="Unplaced"/>
</dbReference>
<dbReference type="WBParaSite" id="ALUE_0001729701-mRNA-1">
    <property type="protein sequence ID" value="ALUE_0001729701-mRNA-1"/>
    <property type="gene ID" value="ALUE_0001729701"/>
</dbReference>
<protein>
    <submittedName>
        <fullName evidence="2">DUF1289 domain-containing protein</fullName>
    </submittedName>
</protein>
<evidence type="ECO:0000313" key="1">
    <source>
        <dbReference type="Proteomes" id="UP000036681"/>
    </source>
</evidence>
<evidence type="ECO:0000313" key="2">
    <source>
        <dbReference type="WBParaSite" id="ALUE_0001729701-mRNA-1"/>
    </source>
</evidence>
<keyword evidence="1" id="KW-1185">Reference proteome</keyword>
<proteinExistence type="predicted"/>
<dbReference type="AlphaFoldDB" id="A0A0M3IG95"/>
<organism evidence="1 2">
    <name type="scientific">Ascaris lumbricoides</name>
    <name type="common">Giant roundworm</name>
    <dbReference type="NCBI Taxonomy" id="6252"/>
    <lineage>
        <taxon>Eukaryota</taxon>
        <taxon>Metazoa</taxon>
        <taxon>Ecdysozoa</taxon>
        <taxon>Nematoda</taxon>
        <taxon>Chromadorea</taxon>
        <taxon>Rhabditida</taxon>
        <taxon>Spirurina</taxon>
        <taxon>Ascaridomorpha</taxon>
        <taxon>Ascaridoidea</taxon>
        <taxon>Ascarididae</taxon>
        <taxon>Ascaris</taxon>
    </lineage>
</organism>
<name>A0A0M3IG95_ASCLU</name>
<reference evidence="2" key="1">
    <citation type="submission" date="2017-02" db="UniProtKB">
        <authorList>
            <consortium name="WormBaseParasite"/>
        </authorList>
    </citation>
    <scope>IDENTIFICATION</scope>
</reference>
<sequence length="51" mass="5918">MTSQYECKFDLFRANPTCRGCLPFVKNGAHMVVADEHPNSPLLHRYKIMLH</sequence>